<name>A0A023BQG9_9FLAO</name>
<organism evidence="2 3">
    <name type="scientific">Aquimarina atlantica</name>
    <dbReference type="NCBI Taxonomy" id="1317122"/>
    <lineage>
        <taxon>Bacteria</taxon>
        <taxon>Pseudomonadati</taxon>
        <taxon>Bacteroidota</taxon>
        <taxon>Flavobacteriia</taxon>
        <taxon>Flavobacteriales</taxon>
        <taxon>Flavobacteriaceae</taxon>
        <taxon>Aquimarina</taxon>
    </lineage>
</organism>
<accession>A0A023BQG9</accession>
<dbReference type="AlphaFoldDB" id="A0A023BQG9"/>
<dbReference type="RefSeq" id="WP_034246143.1">
    <property type="nucleotide sequence ID" value="NZ_AQRA01000010.1"/>
</dbReference>
<dbReference type="STRING" id="1317122.ATO12_04760"/>
<keyword evidence="3" id="KW-1185">Reference proteome</keyword>
<evidence type="ECO:0000313" key="3">
    <source>
        <dbReference type="Proteomes" id="UP000023541"/>
    </source>
</evidence>
<comment type="caution">
    <text evidence="2">The sequence shown here is derived from an EMBL/GenBank/DDBJ whole genome shotgun (WGS) entry which is preliminary data.</text>
</comment>
<dbReference type="Proteomes" id="UP000023541">
    <property type="component" value="Unassembled WGS sequence"/>
</dbReference>
<dbReference type="EMBL" id="AQRA01000010">
    <property type="protein sequence ID" value="EZH71933.1"/>
    <property type="molecule type" value="Genomic_DNA"/>
</dbReference>
<dbReference type="OrthoDB" id="1065544at2"/>
<reference evidence="2 3" key="1">
    <citation type="submission" date="2014-04" db="EMBL/GenBank/DDBJ databases">
        <title>Aquimarina sp. 22II-S11-z7 Genome Sequencing.</title>
        <authorList>
            <person name="Lai Q."/>
        </authorList>
    </citation>
    <scope>NUCLEOTIDE SEQUENCE [LARGE SCALE GENOMIC DNA]</scope>
    <source>
        <strain evidence="2 3">22II-S11-z7</strain>
    </source>
</reference>
<proteinExistence type="predicted"/>
<evidence type="ECO:0000256" key="1">
    <source>
        <dbReference type="SAM" id="SignalP"/>
    </source>
</evidence>
<evidence type="ECO:0008006" key="4">
    <source>
        <dbReference type="Google" id="ProtNLM"/>
    </source>
</evidence>
<sequence>MKTIKLIFTAIILSTIFVSCSSDDDEIIANPMEGFNLVTSFDANNHSIELYSKKNDFNIGYNEVYIRIKDIGSKSYVSQSEISWMPMMHMTQMEHSCPKSTLTITEDKTVSKGFMVFQMPGNADEYWDITITYTINGEEFTAKKTIDVISPADGKQKISTFMGSDGTRYVLTMTAPTEPKVAINDFTAMLFKMENMMTFPVVEDYKITIDPRMPSMGNHSSPNNEDLSYDAASKMYKGKLSLTMTGYWKINLKLLNESQEVLKGEDVTVDNLESSLFFEIEF</sequence>
<dbReference type="eggNOG" id="ENOG502Z871">
    <property type="taxonomic scope" value="Bacteria"/>
</dbReference>
<feature type="signal peptide" evidence="1">
    <location>
        <begin position="1"/>
        <end position="21"/>
    </location>
</feature>
<keyword evidence="1" id="KW-0732">Signal</keyword>
<dbReference type="PROSITE" id="PS51257">
    <property type="entry name" value="PROKAR_LIPOPROTEIN"/>
    <property type="match status" value="1"/>
</dbReference>
<gene>
    <name evidence="2" type="ORF">ATO12_04760</name>
</gene>
<protein>
    <recommendedName>
        <fullName evidence="4">YtkA-like domain-containing protein</fullName>
    </recommendedName>
</protein>
<evidence type="ECO:0000313" key="2">
    <source>
        <dbReference type="EMBL" id="EZH71933.1"/>
    </source>
</evidence>
<feature type="chain" id="PRO_5001511765" description="YtkA-like domain-containing protein" evidence="1">
    <location>
        <begin position="22"/>
        <end position="282"/>
    </location>
</feature>